<feature type="chain" id="PRO_5046200702" description="Transporter" evidence="2">
    <location>
        <begin position="23"/>
        <end position="381"/>
    </location>
</feature>
<evidence type="ECO:0000313" key="3">
    <source>
        <dbReference type="EMBL" id="MEZ0473892.1"/>
    </source>
</evidence>
<evidence type="ECO:0000313" key="4">
    <source>
        <dbReference type="Proteomes" id="UP001566331"/>
    </source>
</evidence>
<sequence length="381" mass="41381">MNGRLSLCVVLGCSVLHGVAEADDGMYPNVGIEYDATFQYDRSKAKSGNDRTTSDGYLDLVSTVHFRFSPDTEIWLGTEVNPVVDIKPGQERWFKGLGLTVTDLNFYQQGVSTGYRIGKIQVPFGRAQDAAPGLYTKDFVKAYDRGGMLGATGEYRYFNERIGNIAPNLSLYTQDNTFLSRPYLRPGKQASQADGGAANTGRLNSYAATVNWTSWPAMPFLEAQVAYMRNAKGRPVPPPAPDPGQPPQPATPAAAETVKGLSLRAIIPSMRSTDLGPTLHGEYLDFVPFVEYVDVQNEGGNQGADTTYLTTALTVDYGRWNYGITGTRRGLSGKPDERLTELSVGYQLTGVIKLAGSIGREKVDGKTSDLIGFTITYSGGY</sequence>
<reference evidence="3 4" key="1">
    <citation type="submission" date="2024-07" db="EMBL/GenBank/DDBJ databases">
        <title>Luteimonas salilacus sp. nov., isolated from the shore soil of Salt Lake in Tibet of China.</title>
        <authorList>
            <person name="Zhang X."/>
            <person name="Li A."/>
        </authorList>
    </citation>
    <scope>NUCLEOTIDE SEQUENCE [LARGE SCALE GENOMIC DNA]</scope>
    <source>
        <strain evidence="3 4">B3-2-R+30</strain>
    </source>
</reference>
<dbReference type="EMBL" id="JBFWIC010000004">
    <property type="protein sequence ID" value="MEZ0473892.1"/>
    <property type="molecule type" value="Genomic_DNA"/>
</dbReference>
<comment type="caution">
    <text evidence="3">The sequence shown here is derived from an EMBL/GenBank/DDBJ whole genome shotgun (WGS) entry which is preliminary data.</text>
</comment>
<protein>
    <recommendedName>
        <fullName evidence="5">Transporter</fullName>
    </recommendedName>
</protein>
<gene>
    <name evidence="3" type="ORF">AB6713_04570</name>
</gene>
<accession>A0ABV4HMD5</accession>
<feature type="signal peptide" evidence="2">
    <location>
        <begin position="1"/>
        <end position="22"/>
    </location>
</feature>
<proteinExistence type="predicted"/>
<feature type="region of interest" description="Disordered" evidence="1">
    <location>
        <begin position="232"/>
        <end position="255"/>
    </location>
</feature>
<keyword evidence="2" id="KW-0732">Signal</keyword>
<name>A0ABV4HMD5_9GAMM</name>
<feature type="compositionally biased region" description="Pro residues" evidence="1">
    <location>
        <begin position="235"/>
        <end position="250"/>
    </location>
</feature>
<evidence type="ECO:0000256" key="1">
    <source>
        <dbReference type="SAM" id="MobiDB-lite"/>
    </source>
</evidence>
<dbReference type="RefSeq" id="WP_370562603.1">
    <property type="nucleotide sequence ID" value="NZ_JBFWIB010000002.1"/>
</dbReference>
<evidence type="ECO:0008006" key="5">
    <source>
        <dbReference type="Google" id="ProtNLM"/>
    </source>
</evidence>
<keyword evidence="4" id="KW-1185">Reference proteome</keyword>
<organism evidence="3 4">
    <name type="scientific">Luteimonas salinilitoris</name>
    <dbReference type="NCBI Taxonomy" id="3237697"/>
    <lineage>
        <taxon>Bacteria</taxon>
        <taxon>Pseudomonadati</taxon>
        <taxon>Pseudomonadota</taxon>
        <taxon>Gammaproteobacteria</taxon>
        <taxon>Lysobacterales</taxon>
        <taxon>Lysobacteraceae</taxon>
        <taxon>Luteimonas</taxon>
    </lineage>
</organism>
<dbReference type="Proteomes" id="UP001566331">
    <property type="component" value="Unassembled WGS sequence"/>
</dbReference>
<evidence type="ECO:0000256" key="2">
    <source>
        <dbReference type="SAM" id="SignalP"/>
    </source>
</evidence>